<proteinExistence type="predicted"/>
<organism evidence="1 2">
    <name type="scientific">Bacteroides fragilis str. 2-F-2 #4</name>
    <dbReference type="NCBI Taxonomy" id="1339280"/>
    <lineage>
        <taxon>Bacteria</taxon>
        <taxon>Pseudomonadati</taxon>
        <taxon>Bacteroidota</taxon>
        <taxon>Bacteroidia</taxon>
        <taxon>Bacteroidales</taxon>
        <taxon>Bacteroidaceae</taxon>
        <taxon>Bacteroides</taxon>
    </lineage>
</organism>
<dbReference type="Proteomes" id="UP000022272">
    <property type="component" value="Unassembled WGS sequence"/>
</dbReference>
<accession>A0A015YHW4</accession>
<protein>
    <submittedName>
        <fullName evidence="1">Uncharacterized protein</fullName>
    </submittedName>
</protein>
<dbReference type="AlphaFoldDB" id="A0A015YHW4"/>
<name>A0A015YHW4_BACFG</name>
<comment type="caution">
    <text evidence="1">The sequence shown here is derived from an EMBL/GenBank/DDBJ whole genome shotgun (WGS) entry which is preliminary data.</text>
</comment>
<gene>
    <name evidence="1" type="ORF">M076_2869</name>
</gene>
<dbReference type="EMBL" id="JGDM01000070">
    <property type="protein sequence ID" value="EXZ43913.1"/>
    <property type="molecule type" value="Genomic_DNA"/>
</dbReference>
<dbReference type="RefSeq" id="WP_032570865.1">
    <property type="nucleotide sequence ID" value="NZ_JGDM01000070.1"/>
</dbReference>
<sequence>MYTLLYYIGGIYRGEGKGGLLRKGGKGDAEGRGIYREREEKGHFGEEKGMFRGRERGVSGRKIAEGIGIGREIN</sequence>
<evidence type="ECO:0000313" key="2">
    <source>
        <dbReference type="Proteomes" id="UP000022272"/>
    </source>
</evidence>
<evidence type="ECO:0000313" key="1">
    <source>
        <dbReference type="EMBL" id="EXZ43913.1"/>
    </source>
</evidence>
<reference evidence="1 2" key="1">
    <citation type="submission" date="2014-02" db="EMBL/GenBank/DDBJ databases">
        <authorList>
            <person name="Sears C."/>
            <person name="Carroll K."/>
            <person name="Sack B.R."/>
            <person name="Qadri F."/>
            <person name="Myers L.L."/>
            <person name="Chung G.-T."/>
            <person name="Escheverria P."/>
            <person name="Fraser C.M."/>
            <person name="Sadzewicz L."/>
            <person name="Shefchek K.A."/>
            <person name="Tallon L."/>
            <person name="Das S.P."/>
            <person name="Daugherty S."/>
            <person name="Mongodin E.F."/>
        </authorList>
    </citation>
    <scope>NUCLEOTIDE SEQUENCE [LARGE SCALE GENOMIC DNA]</scope>
    <source>
        <strain evidence="1 2">2-F-2 #4</strain>
    </source>
</reference>
<dbReference type="PATRIC" id="fig|1339280.3.peg.2734"/>